<dbReference type="Gene3D" id="1.10.150.240">
    <property type="entry name" value="Putative phosphatase, domain 2"/>
    <property type="match status" value="1"/>
</dbReference>
<evidence type="ECO:0000313" key="2">
    <source>
        <dbReference type="Proteomes" id="UP000249248"/>
    </source>
</evidence>
<dbReference type="PANTHER" id="PTHR47478">
    <property type="match status" value="1"/>
</dbReference>
<comment type="caution">
    <text evidence="1">The sequence shown here is derived from an EMBL/GenBank/DDBJ whole genome shotgun (WGS) entry which is preliminary data.</text>
</comment>
<dbReference type="InterPro" id="IPR036412">
    <property type="entry name" value="HAD-like_sf"/>
</dbReference>
<dbReference type="GO" id="GO:0008253">
    <property type="term" value="F:5'-nucleotidase activity"/>
    <property type="evidence" value="ECO:0007669"/>
    <property type="project" value="InterPro"/>
</dbReference>
<dbReference type="InterPro" id="IPR052550">
    <property type="entry name" value="Pyrimidine_5'-ntase_YjjG"/>
</dbReference>
<organism evidence="1 2">
    <name type="scientific">Putridiphycobacter roseus</name>
    <dbReference type="NCBI Taxonomy" id="2219161"/>
    <lineage>
        <taxon>Bacteria</taxon>
        <taxon>Pseudomonadati</taxon>
        <taxon>Bacteroidota</taxon>
        <taxon>Flavobacteriia</taxon>
        <taxon>Flavobacteriales</taxon>
        <taxon>Crocinitomicaceae</taxon>
        <taxon>Putridiphycobacter</taxon>
    </lineage>
</organism>
<dbReference type="InterPro" id="IPR023214">
    <property type="entry name" value="HAD_sf"/>
</dbReference>
<dbReference type="PANTHER" id="PTHR47478:SF1">
    <property type="entry name" value="PYRIMIDINE 5'-NUCLEOTIDASE YJJG"/>
    <property type="match status" value="1"/>
</dbReference>
<gene>
    <name evidence="1" type="ORF">DNU06_01030</name>
</gene>
<dbReference type="InterPro" id="IPR023198">
    <property type="entry name" value="PGP-like_dom2"/>
</dbReference>
<dbReference type="SFLD" id="SFLDG01129">
    <property type="entry name" value="C1.5:_HAD__Beta-PGM__Phosphata"/>
    <property type="match status" value="1"/>
</dbReference>
<proteinExistence type="predicted"/>
<reference evidence="1 2" key="1">
    <citation type="submission" date="2018-06" db="EMBL/GenBank/DDBJ databases">
        <title>The draft genome sequence of Crocinitomix sp. SM1701.</title>
        <authorList>
            <person name="Zhang X."/>
        </authorList>
    </citation>
    <scope>NUCLEOTIDE SEQUENCE [LARGE SCALE GENOMIC DNA]</scope>
    <source>
        <strain evidence="1 2">SM1701</strain>
    </source>
</reference>
<keyword evidence="2" id="KW-1185">Reference proteome</keyword>
<dbReference type="SFLD" id="SFLDS00003">
    <property type="entry name" value="Haloacid_Dehalogenase"/>
    <property type="match status" value="1"/>
</dbReference>
<dbReference type="OrthoDB" id="9802350at2"/>
<dbReference type="EMBL" id="QKSB01000001">
    <property type="protein sequence ID" value="PZE18448.1"/>
    <property type="molecule type" value="Genomic_DNA"/>
</dbReference>
<sequence>MNEIRHVFFDLDHTIWDFESNSRAALKELFVKYKSELNEVSYERFISVYEKVNAIYWNRYRKNLVSKEELRLGRFMDAFAALDFPISHSFATDLANGYLEISPYKTNLFAGAHEVLNYLNTKYHLHIITNGFIEVQHIKLEASKLSTYFDLILCSDEIGVKKPNPIIFEFALNKVAALAHESVMIGDCIDADVRGAADVGMKAIHFDPERKTVQQEFISIQSLLDLKLIL</sequence>
<dbReference type="InterPro" id="IPR011951">
    <property type="entry name" value="HAD-SF_hydro_IA_YjjG/PynA"/>
</dbReference>
<evidence type="ECO:0000313" key="1">
    <source>
        <dbReference type="EMBL" id="PZE18448.1"/>
    </source>
</evidence>
<dbReference type="SUPFAM" id="SSF56784">
    <property type="entry name" value="HAD-like"/>
    <property type="match status" value="1"/>
</dbReference>
<dbReference type="Pfam" id="PF00702">
    <property type="entry name" value="Hydrolase"/>
    <property type="match status" value="1"/>
</dbReference>
<dbReference type="InterPro" id="IPR006439">
    <property type="entry name" value="HAD-SF_hydro_IA"/>
</dbReference>
<dbReference type="NCBIfam" id="TIGR02254">
    <property type="entry name" value="YjjG_YfnB"/>
    <property type="match status" value="1"/>
</dbReference>
<dbReference type="RefSeq" id="WP_111061348.1">
    <property type="nucleotide sequence ID" value="NZ_JBHUCU010000007.1"/>
</dbReference>
<accession>A0A2W1NUK5</accession>
<name>A0A2W1NUK5_9FLAO</name>
<dbReference type="AlphaFoldDB" id="A0A2W1NUK5"/>
<dbReference type="Gene3D" id="3.40.50.1000">
    <property type="entry name" value="HAD superfamily/HAD-like"/>
    <property type="match status" value="1"/>
</dbReference>
<dbReference type="NCBIfam" id="TIGR01549">
    <property type="entry name" value="HAD-SF-IA-v1"/>
    <property type="match status" value="1"/>
</dbReference>
<protein>
    <submittedName>
        <fullName evidence="1">Noncanonical pyrimidine nucleotidase, YjjG family</fullName>
    </submittedName>
</protein>
<dbReference type="Proteomes" id="UP000249248">
    <property type="component" value="Unassembled WGS sequence"/>
</dbReference>